<sequence>MEPKARHILIGLFTVSVVVGAMLFGLWLTHLSVFQDSYRYKVHFRESVSGLSRGSAVLFNGMNVGEVVDLWLDKQDPRYVFAEIAVQKKVALREGVVAKLQLMGITGQSVVSLNGGNPNKPKLVPEDTIFQNMDEEALPTIEATPSPLSALLEDGQNVISNLTEISVGMKNLFSDKNIQRLGDILEHINDVTASVANEKMTIQSIITQTDTTLKETQQTLTSFRKLAQDTNYLLTAEGKQALSSLIDATNSMKASSQKIQQLLANNEGNISQGLQGFKELTPAIIEFKRAFSTLQHILQNLEDKPAAYLLDGNALKDFKP</sequence>
<keyword evidence="1" id="KW-0472">Membrane</keyword>
<dbReference type="PANTHER" id="PTHR36698">
    <property type="entry name" value="BLL5892 PROTEIN"/>
    <property type="match status" value="1"/>
</dbReference>
<organism evidence="3 4">
    <name type="scientific">Pelistega europaea</name>
    <dbReference type="NCBI Taxonomy" id="106147"/>
    <lineage>
        <taxon>Bacteria</taxon>
        <taxon>Pseudomonadati</taxon>
        <taxon>Pseudomonadota</taxon>
        <taxon>Betaproteobacteria</taxon>
        <taxon>Burkholderiales</taxon>
        <taxon>Alcaligenaceae</taxon>
        <taxon>Pelistega</taxon>
    </lineage>
</organism>
<feature type="domain" description="Mce/MlaD" evidence="2">
    <location>
        <begin position="37"/>
        <end position="116"/>
    </location>
</feature>
<keyword evidence="1" id="KW-0812">Transmembrane</keyword>
<proteinExistence type="predicted"/>
<dbReference type="PANTHER" id="PTHR36698:SF2">
    <property type="entry name" value="MCE_MLAD DOMAIN-CONTAINING PROTEIN"/>
    <property type="match status" value="1"/>
</dbReference>
<accession>A0A7Y4LB62</accession>
<feature type="transmembrane region" description="Helical" evidence="1">
    <location>
        <begin position="7"/>
        <end position="28"/>
    </location>
</feature>
<evidence type="ECO:0000313" key="4">
    <source>
        <dbReference type="Proteomes" id="UP000541421"/>
    </source>
</evidence>
<gene>
    <name evidence="3" type="ORF">HKX40_09245</name>
</gene>
<reference evidence="3 4" key="1">
    <citation type="submission" date="2020-05" db="EMBL/GenBank/DDBJ databases">
        <authorList>
            <person name="Niu N."/>
        </authorList>
    </citation>
    <scope>NUCLEOTIDE SEQUENCE [LARGE SCALE GENOMIC DNA]</scope>
    <source>
        <strain evidence="3 4">LMG10982</strain>
    </source>
</reference>
<comment type="caution">
    <text evidence="3">The sequence shown here is derived from an EMBL/GenBank/DDBJ whole genome shotgun (WGS) entry which is preliminary data.</text>
</comment>
<dbReference type="Proteomes" id="UP000541421">
    <property type="component" value="Unassembled WGS sequence"/>
</dbReference>
<keyword evidence="4" id="KW-1185">Reference proteome</keyword>
<name>A0A7Y4LB62_9BURK</name>
<evidence type="ECO:0000313" key="3">
    <source>
        <dbReference type="EMBL" id="NOL50313.1"/>
    </source>
</evidence>
<keyword evidence="1" id="KW-1133">Transmembrane helix</keyword>
<protein>
    <submittedName>
        <fullName evidence="3">MCE family protein</fullName>
    </submittedName>
</protein>
<dbReference type="Pfam" id="PF02470">
    <property type="entry name" value="MlaD"/>
    <property type="match status" value="1"/>
</dbReference>
<dbReference type="RefSeq" id="WP_171589292.1">
    <property type="nucleotide sequence ID" value="NZ_JABGBO010000010.1"/>
</dbReference>
<dbReference type="EMBL" id="JABGBO010000010">
    <property type="protein sequence ID" value="NOL50313.1"/>
    <property type="molecule type" value="Genomic_DNA"/>
</dbReference>
<dbReference type="InterPro" id="IPR003399">
    <property type="entry name" value="Mce/MlaD"/>
</dbReference>
<dbReference type="AlphaFoldDB" id="A0A7Y4LB62"/>
<evidence type="ECO:0000256" key="1">
    <source>
        <dbReference type="SAM" id="Phobius"/>
    </source>
</evidence>
<evidence type="ECO:0000259" key="2">
    <source>
        <dbReference type="Pfam" id="PF02470"/>
    </source>
</evidence>